<dbReference type="RefSeq" id="WP_390276918.1">
    <property type="nucleotide sequence ID" value="NZ_JBHRYH010000009.1"/>
</dbReference>
<feature type="domain" description="FimV N-terminal" evidence="4">
    <location>
        <begin position="21"/>
        <end position="120"/>
    </location>
</feature>
<feature type="signal peptide" evidence="3">
    <location>
        <begin position="1"/>
        <end position="21"/>
    </location>
</feature>
<protein>
    <submittedName>
        <fullName evidence="5">FimV family protein</fullName>
    </submittedName>
</protein>
<evidence type="ECO:0000256" key="3">
    <source>
        <dbReference type="SAM" id="SignalP"/>
    </source>
</evidence>
<keyword evidence="3" id="KW-0732">Signal</keyword>
<evidence type="ECO:0000313" key="6">
    <source>
        <dbReference type="Proteomes" id="UP001595636"/>
    </source>
</evidence>
<keyword evidence="6" id="KW-1185">Reference proteome</keyword>
<dbReference type="EMBL" id="JBHRYH010000009">
    <property type="protein sequence ID" value="MFC3625401.1"/>
    <property type="molecule type" value="Genomic_DNA"/>
</dbReference>
<dbReference type="Pfam" id="PF25800">
    <property type="entry name" value="FimV_N"/>
    <property type="match status" value="1"/>
</dbReference>
<comment type="caution">
    <text evidence="5">The sequence shown here is derived from an EMBL/GenBank/DDBJ whole genome shotgun (WGS) entry which is preliminary data.</text>
</comment>
<feature type="region of interest" description="Disordered" evidence="2">
    <location>
        <begin position="545"/>
        <end position="571"/>
    </location>
</feature>
<proteinExistence type="predicted"/>
<evidence type="ECO:0000256" key="1">
    <source>
        <dbReference type="SAM" id="Coils"/>
    </source>
</evidence>
<evidence type="ECO:0000259" key="4">
    <source>
        <dbReference type="Pfam" id="PF25800"/>
    </source>
</evidence>
<name>A0ABV7TRN7_9NEIS</name>
<reference evidence="6" key="1">
    <citation type="journal article" date="2019" name="Int. J. Syst. Evol. Microbiol.">
        <title>The Global Catalogue of Microorganisms (GCM) 10K type strain sequencing project: providing services to taxonomists for standard genome sequencing and annotation.</title>
        <authorList>
            <consortium name="The Broad Institute Genomics Platform"/>
            <consortium name="The Broad Institute Genome Sequencing Center for Infectious Disease"/>
            <person name="Wu L."/>
            <person name="Ma J."/>
        </authorList>
    </citation>
    <scope>NUCLEOTIDE SEQUENCE [LARGE SCALE GENOMIC DNA]</scope>
    <source>
        <strain evidence="6">KCTC 42195</strain>
    </source>
</reference>
<dbReference type="InterPro" id="IPR057840">
    <property type="entry name" value="FimV_N"/>
</dbReference>
<sequence length="841" mass="88047">MRLKALSIALALGMLAPLAHAGLGEIRVLSAAGEPFLAEIPVLEEPGMLAPYASLASTQQYPFLDSYTARAFQLKILTVEEQPGRYVIRVMGPVMSADEALDFALELAWAAGREVRAYHAAPRAESQTASQSPESRASVAAVSPDSMLAFGEAQLLSRHGEPLLAEIPLHGEWPEALADGDFLFRRTTATPEGLVAVQYHHSAQRRWLTLQGLLPLQGDELVFVLETRARGMLVARSYRLPLRQAAGQAVVARQPGLKNHAALYRVQAGDTLSSLVHGMVRGLAQRNQLALQIVRDNPHAFVDGNPNHLLAGALLQLPQRPATRSVAHGGKAKPAPVQVVAKPVQVPPAQVAPAAPVAAPAQASAPLAATASAEEERQRIQRLHAAQQRINKLEQEIQRIADSQHSVASAPQPEPNAQHDSDLMAVLDDWVLTGVGGASVLSLLAWALWRRRRQHGQDAEQEQLRAEQAAAAEALKQRTSEALLPVDVPSEAIEVTELPASEPPATPEIATTVADDSQMLMLDLPAEPAPDSMAPVLAAADIEPAAEAEPDAAAQVEPEPNPDPAPAVQTEPPLAAEPDMVAPPLVAALPEEGAGAAALPEAELAMAAADVPLPLDMPPPEPPAAVAAPSETVEVDEVLAEADVHLLYDHRDEAIQVLRSALQRAPQAEPLRHRLLQLLADDGDRAAFEAEALDALASGGANGPLWGRVLQLGRSIDPTNPLYGAPATVAAVAAPGPAASQVESAVSAIAEEPPVVPATVSAAPSPVAASAAPPSAAASAAPAAVTPAREAPRQVRRVAANQPVAVAELAENDAETAALAQLYREMGDTEMADALLKGSGN</sequence>
<evidence type="ECO:0000313" key="5">
    <source>
        <dbReference type="EMBL" id="MFC3625401.1"/>
    </source>
</evidence>
<organism evidence="5 6">
    <name type="scientific">Vogesella amnigena</name>
    <dbReference type="NCBI Taxonomy" id="1507449"/>
    <lineage>
        <taxon>Bacteria</taxon>
        <taxon>Pseudomonadati</taxon>
        <taxon>Pseudomonadota</taxon>
        <taxon>Betaproteobacteria</taxon>
        <taxon>Neisseriales</taxon>
        <taxon>Chromobacteriaceae</taxon>
        <taxon>Vogesella</taxon>
    </lineage>
</organism>
<feature type="chain" id="PRO_5047342066" evidence="3">
    <location>
        <begin position="22"/>
        <end position="841"/>
    </location>
</feature>
<accession>A0ABV7TRN7</accession>
<feature type="coiled-coil region" evidence="1">
    <location>
        <begin position="376"/>
        <end position="403"/>
    </location>
</feature>
<gene>
    <name evidence="5" type="ORF">ACFOKJ_04460</name>
</gene>
<keyword evidence="1" id="KW-0175">Coiled coil</keyword>
<dbReference type="Proteomes" id="UP001595636">
    <property type="component" value="Unassembled WGS sequence"/>
</dbReference>
<evidence type="ECO:0000256" key="2">
    <source>
        <dbReference type="SAM" id="MobiDB-lite"/>
    </source>
</evidence>